<evidence type="ECO:0000256" key="3">
    <source>
        <dbReference type="ARBA" id="ARBA00023082"/>
    </source>
</evidence>
<keyword evidence="5" id="KW-0804">Transcription</keyword>
<dbReference type="RefSeq" id="WP_204805681.1">
    <property type="nucleotide sequence ID" value="NZ_JACSNS010000016.1"/>
</dbReference>
<dbReference type="Gene3D" id="1.10.10.10">
    <property type="entry name" value="Winged helix-like DNA-binding domain superfamily/Winged helix DNA-binding domain"/>
    <property type="match status" value="1"/>
</dbReference>
<organism evidence="8 9">
    <name type="scientific">Oscillibacter valericigenes</name>
    <dbReference type="NCBI Taxonomy" id="351091"/>
    <lineage>
        <taxon>Bacteria</taxon>
        <taxon>Bacillati</taxon>
        <taxon>Bacillota</taxon>
        <taxon>Clostridia</taxon>
        <taxon>Eubacteriales</taxon>
        <taxon>Oscillospiraceae</taxon>
        <taxon>Oscillibacter</taxon>
    </lineage>
</organism>
<comment type="similarity">
    <text evidence="1">Belongs to the sigma-70 factor family. ECF subfamily.</text>
</comment>
<dbReference type="InterPro" id="IPR036388">
    <property type="entry name" value="WH-like_DNA-bd_sf"/>
</dbReference>
<name>A0ABS2FZS4_9FIRM</name>
<dbReference type="Gene3D" id="1.10.1740.10">
    <property type="match status" value="1"/>
</dbReference>
<dbReference type="CDD" id="cd06171">
    <property type="entry name" value="Sigma70_r4"/>
    <property type="match status" value="1"/>
</dbReference>
<dbReference type="InterPro" id="IPR007627">
    <property type="entry name" value="RNA_pol_sigma70_r2"/>
</dbReference>
<evidence type="ECO:0000256" key="2">
    <source>
        <dbReference type="ARBA" id="ARBA00023015"/>
    </source>
</evidence>
<keyword evidence="3" id="KW-0731">Sigma factor</keyword>
<accession>A0ABS2FZS4</accession>
<dbReference type="PANTHER" id="PTHR43133">
    <property type="entry name" value="RNA POLYMERASE ECF-TYPE SIGMA FACTO"/>
    <property type="match status" value="1"/>
</dbReference>
<keyword evidence="4" id="KW-0238">DNA-binding</keyword>
<evidence type="ECO:0000313" key="8">
    <source>
        <dbReference type="EMBL" id="MBM6852391.1"/>
    </source>
</evidence>
<dbReference type="InterPro" id="IPR013324">
    <property type="entry name" value="RNA_pol_sigma_r3/r4-like"/>
</dbReference>
<dbReference type="Pfam" id="PF04542">
    <property type="entry name" value="Sigma70_r2"/>
    <property type="match status" value="1"/>
</dbReference>
<comment type="caution">
    <text evidence="8">The sequence shown here is derived from an EMBL/GenBank/DDBJ whole genome shotgun (WGS) entry which is preliminary data.</text>
</comment>
<feature type="domain" description="RNA polymerase sigma-70 region 2" evidence="6">
    <location>
        <begin position="25"/>
        <end position="92"/>
    </location>
</feature>
<reference evidence="8 9" key="1">
    <citation type="journal article" date="2021" name="Sci. Rep.">
        <title>The distribution of antibiotic resistance genes in chicken gut microbiota commensals.</title>
        <authorList>
            <person name="Juricova H."/>
            <person name="Matiasovicova J."/>
            <person name="Kubasova T."/>
            <person name="Cejkova D."/>
            <person name="Rychlik I."/>
        </authorList>
    </citation>
    <scope>NUCLEOTIDE SEQUENCE [LARGE SCALE GENOMIC DNA]</scope>
    <source>
        <strain evidence="8 9">An411</strain>
    </source>
</reference>
<keyword evidence="2" id="KW-0805">Transcription regulation</keyword>
<dbReference type="SUPFAM" id="SSF88946">
    <property type="entry name" value="Sigma2 domain of RNA polymerase sigma factors"/>
    <property type="match status" value="1"/>
</dbReference>
<gene>
    <name evidence="8" type="ORF">H9X91_13185</name>
</gene>
<proteinExistence type="inferred from homology"/>
<dbReference type="EMBL" id="JACSNX010000032">
    <property type="protein sequence ID" value="MBM6852391.1"/>
    <property type="molecule type" value="Genomic_DNA"/>
</dbReference>
<keyword evidence="9" id="KW-1185">Reference proteome</keyword>
<evidence type="ECO:0000259" key="7">
    <source>
        <dbReference type="Pfam" id="PF08281"/>
    </source>
</evidence>
<evidence type="ECO:0000256" key="4">
    <source>
        <dbReference type="ARBA" id="ARBA00023125"/>
    </source>
</evidence>
<evidence type="ECO:0000256" key="5">
    <source>
        <dbReference type="ARBA" id="ARBA00023163"/>
    </source>
</evidence>
<dbReference type="Pfam" id="PF08281">
    <property type="entry name" value="Sigma70_r4_2"/>
    <property type="match status" value="1"/>
</dbReference>
<dbReference type="Proteomes" id="UP000719500">
    <property type="component" value="Unassembled WGS sequence"/>
</dbReference>
<evidence type="ECO:0000256" key="1">
    <source>
        <dbReference type="ARBA" id="ARBA00010641"/>
    </source>
</evidence>
<dbReference type="InterPro" id="IPR013249">
    <property type="entry name" value="RNA_pol_sigma70_r4_t2"/>
</dbReference>
<dbReference type="NCBIfam" id="TIGR02937">
    <property type="entry name" value="sigma70-ECF"/>
    <property type="match status" value="1"/>
</dbReference>
<feature type="domain" description="RNA polymerase sigma factor 70 region 4 type 2" evidence="7">
    <location>
        <begin position="128"/>
        <end position="180"/>
    </location>
</feature>
<evidence type="ECO:0000313" key="9">
    <source>
        <dbReference type="Proteomes" id="UP000719500"/>
    </source>
</evidence>
<dbReference type="SUPFAM" id="SSF88659">
    <property type="entry name" value="Sigma3 and sigma4 domains of RNA polymerase sigma factors"/>
    <property type="match status" value="1"/>
</dbReference>
<protein>
    <submittedName>
        <fullName evidence="8">Sigma-70 family RNA polymerase sigma factor</fullName>
    </submittedName>
</protein>
<dbReference type="InterPro" id="IPR039425">
    <property type="entry name" value="RNA_pol_sigma-70-like"/>
</dbReference>
<dbReference type="InterPro" id="IPR014284">
    <property type="entry name" value="RNA_pol_sigma-70_dom"/>
</dbReference>
<sequence length="203" mass="22814">MKERSQEQQLVSAARGGDLDAFEALVRLYEKRVFALTLRMCGNPEDAAEAAQETFLAAWQGLAFFRGDASFSTWLYRLASNACVDLLRREGRHRAAAGLSLDDEELNLDVPDPARSPQDEAERRELRESIDRGLAALSPEHRQVLVLREIHQLRYDEIADVLSLDVGTVKSRISRARRQLRKFLLECGNFSPPSASKGTEKEG</sequence>
<evidence type="ECO:0000259" key="6">
    <source>
        <dbReference type="Pfam" id="PF04542"/>
    </source>
</evidence>
<dbReference type="InterPro" id="IPR013325">
    <property type="entry name" value="RNA_pol_sigma_r2"/>
</dbReference>
<dbReference type="PANTHER" id="PTHR43133:SF8">
    <property type="entry name" value="RNA POLYMERASE SIGMA FACTOR HI_1459-RELATED"/>
    <property type="match status" value="1"/>
</dbReference>